<name>A0A6J4TYI0_9BACT</name>
<protein>
    <recommendedName>
        <fullName evidence="4">Zinc-ribbon domain-containing protein</fullName>
    </recommendedName>
</protein>
<keyword evidence="2" id="KW-1133">Transmembrane helix</keyword>
<feature type="transmembrane region" description="Helical" evidence="2">
    <location>
        <begin position="124"/>
        <end position="147"/>
    </location>
</feature>
<gene>
    <name evidence="3" type="ORF">AVDCRST_MAG73-1315</name>
</gene>
<feature type="region of interest" description="Disordered" evidence="1">
    <location>
        <begin position="383"/>
        <end position="428"/>
    </location>
</feature>
<proteinExistence type="predicted"/>
<evidence type="ECO:0000256" key="1">
    <source>
        <dbReference type="SAM" id="MobiDB-lite"/>
    </source>
</evidence>
<evidence type="ECO:0000313" key="3">
    <source>
        <dbReference type="EMBL" id="CAA9535141.1"/>
    </source>
</evidence>
<feature type="transmembrane region" description="Helical" evidence="2">
    <location>
        <begin position="212"/>
        <end position="236"/>
    </location>
</feature>
<sequence length="428" mass="43905">MDDAPPAIAPHPRIACPHCGDDVERRSYCGNCGRPTTARGGEGIASRLRGTRLGHALPPLFPAVGTHRASLYRRLAALGAALTLIALLANATGLAIAIAACVVPLLVTLYWTDTDVYEREPMRMLAAVSGAGFAVGIVAAIVSTLIYDNLWFDAASLHPGAAGFPGRFADGQGAPPGLLVILVGLVVPVAALAGALAAPIGLRRWPEYRNEVMDGVALGAAAGGGVAVASALVYVWPVIRGADPKVDTADWTATLIGLLLIRPLILSSTTALVAAGIWHFALTQRSRDLAIPVGAGLAGTTIFAIGDLISQGAGTLPELIWGLAALALGTLPMRHVLGRARIQDQKALGGPGQRVVCPTCHRITPVGAFCARCGAALPGQNLAPSSPEPAEFQPATPPLAVPDLEPVATPDPDPTTDPTPAAEGTERP</sequence>
<feature type="transmembrane region" description="Helical" evidence="2">
    <location>
        <begin position="178"/>
        <end position="200"/>
    </location>
</feature>
<dbReference type="EMBL" id="CADCWE010000083">
    <property type="protein sequence ID" value="CAA9535141.1"/>
    <property type="molecule type" value="Genomic_DNA"/>
</dbReference>
<evidence type="ECO:0000256" key="2">
    <source>
        <dbReference type="SAM" id="Phobius"/>
    </source>
</evidence>
<feature type="transmembrane region" description="Helical" evidence="2">
    <location>
        <begin position="256"/>
        <end position="282"/>
    </location>
</feature>
<feature type="transmembrane region" description="Helical" evidence="2">
    <location>
        <begin position="94"/>
        <end position="112"/>
    </location>
</feature>
<keyword evidence="2" id="KW-0812">Transmembrane</keyword>
<accession>A0A6J4TYI0</accession>
<dbReference type="AlphaFoldDB" id="A0A6J4TYI0"/>
<organism evidence="3">
    <name type="scientific">uncultured Thermomicrobiales bacterium</name>
    <dbReference type="NCBI Taxonomy" id="1645740"/>
    <lineage>
        <taxon>Bacteria</taxon>
        <taxon>Pseudomonadati</taxon>
        <taxon>Thermomicrobiota</taxon>
        <taxon>Thermomicrobia</taxon>
        <taxon>Thermomicrobiales</taxon>
        <taxon>environmental samples</taxon>
    </lineage>
</organism>
<reference evidence="3" key="1">
    <citation type="submission" date="2020-02" db="EMBL/GenBank/DDBJ databases">
        <authorList>
            <person name="Meier V. D."/>
        </authorList>
    </citation>
    <scope>NUCLEOTIDE SEQUENCE</scope>
    <source>
        <strain evidence="3">AVDCRST_MAG73</strain>
    </source>
</reference>
<evidence type="ECO:0008006" key="4">
    <source>
        <dbReference type="Google" id="ProtNLM"/>
    </source>
</evidence>
<feature type="transmembrane region" description="Helical" evidence="2">
    <location>
        <begin position="289"/>
        <end position="313"/>
    </location>
</feature>
<keyword evidence="2" id="KW-0472">Membrane</keyword>
<feature type="transmembrane region" description="Helical" evidence="2">
    <location>
        <begin position="319"/>
        <end position="337"/>
    </location>
</feature>